<name>A0A1X3D2T3_9NEIS</name>
<keyword evidence="8" id="KW-1185">Reference proteome</keyword>
<dbReference type="PANTHER" id="PTHR38102">
    <property type="entry name" value="PERIPLASMIC CHAPERONE SPY"/>
    <property type="match status" value="1"/>
</dbReference>
<feature type="region of interest" description="Disordered" evidence="5">
    <location>
        <begin position="22"/>
        <end position="50"/>
    </location>
</feature>
<dbReference type="Pfam" id="PF07813">
    <property type="entry name" value="LTXXQ"/>
    <property type="match status" value="1"/>
</dbReference>
<feature type="compositionally biased region" description="Basic and acidic residues" evidence="5">
    <location>
        <begin position="27"/>
        <end position="50"/>
    </location>
</feature>
<evidence type="ECO:0000256" key="4">
    <source>
        <dbReference type="ARBA" id="ARBA00022764"/>
    </source>
</evidence>
<dbReference type="GO" id="GO:0051082">
    <property type="term" value="F:unfolded protein binding"/>
    <property type="evidence" value="ECO:0007669"/>
    <property type="project" value="TreeGrafter"/>
</dbReference>
<dbReference type="GO" id="GO:0030288">
    <property type="term" value="C:outer membrane-bounded periplasmic space"/>
    <property type="evidence" value="ECO:0007669"/>
    <property type="project" value="TreeGrafter"/>
</dbReference>
<dbReference type="GeneID" id="94581592"/>
<keyword evidence="3 6" id="KW-0732">Signal</keyword>
<evidence type="ECO:0000256" key="6">
    <source>
        <dbReference type="SAM" id="SignalP"/>
    </source>
</evidence>
<dbReference type="EMBL" id="MTBO01000054">
    <property type="protein sequence ID" value="OSI13827.1"/>
    <property type="molecule type" value="Genomic_DNA"/>
</dbReference>
<reference evidence="8" key="1">
    <citation type="submission" date="2017-01" db="EMBL/GenBank/DDBJ databases">
        <authorList>
            <person name="Wolfgang W.J."/>
            <person name="Cole J."/>
            <person name="Wroblewski D."/>
            <person name="Mcginnis J."/>
            <person name="Musser K.A."/>
        </authorList>
    </citation>
    <scope>NUCLEOTIDE SEQUENCE [LARGE SCALE GENOMIC DNA]</scope>
    <source>
        <strain evidence="8">DSM 19151</strain>
    </source>
</reference>
<dbReference type="PANTHER" id="PTHR38102:SF1">
    <property type="entry name" value="PERIPLASMIC CHAPERONE SPY"/>
    <property type="match status" value="1"/>
</dbReference>
<evidence type="ECO:0000256" key="2">
    <source>
        <dbReference type="ARBA" id="ARBA00008441"/>
    </source>
</evidence>
<dbReference type="PIRSF" id="PIRSF034445">
    <property type="entry name" value="CpxP_Spy"/>
    <property type="match status" value="1"/>
</dbReference>
<feature type="compositionally biased region" description="Basic and acidic residues" evidence="5">
    <location>
        <begin position="157"/>
        <end position="171"/>
    </location>
</feature>
<dbReference type="STRING" id="194197.BWD09_12265"/>
<evidence type="ECO:0000256" key="1">
    <source>
        <dbReference type="ARBA" id="ARBA00004418"/>
    </source>
</evidence>
<feature type="region of interest" description="Disordered" evidence="5">
    <location>
        <begin position="69"/>
        <end position="88"/>
    </location>
</feature>
<evidence type="ECO:0008006" key="9">
    <source>
        <dbReference type="Google" id="ProtNLM"/>
    </source>
</evidence>
<evidence type="ECO:0000313" key="8">
    <source>
        <dbReference type="Proteomes" id="UP000193118"/>
    </source>
</evidence>
<comment type="caution">
    <text evidence="7">The sequence shown here is derived from an EMBL/GenBank/DDBJ whole genome shotgun (WGS) entry which is preliminary data.</text>
</comment>
<dbReference type="OrthoDB" id="8613948at2"/>
<feature type="region of interest" description="Disordered" evidence="5">
    <location>
        <begin position="150"/>
        <end position="171"/>
    </location>
</feature>
<evidence type="ECO:0000256" key="5">
    <source>
        <dbReference type="SAM" id="MobiDB-lite"/>
    </source>
</evidence>
<evidence type="ECO:0000256" key="3">
    <source>
        <dbReference type="ARBA" id="ARBA00022729"/>
    </source>
</evidence>
<proteinExistence type="inferred from homology"/>
<dbReference type="RefSeq" id="WP_085367073.1">
    <property type="nucleotide sequence ID" value="NZ_CAUJPZ010000013.1"/>
</dbReference>
<dbReference type="CDD" id="cd09916">
    <property type="entry name" value="CpxP_like"/>
    <property type="match status" value="1"/>
</dbReference>
<protein>
    <recommendedName>
        <fullName evidence="9">Stress adaptor protein CpxP</fullName>
    </recommendedName>
</protein>
<comment type="similarity">
    <text evidence="2">Belongs to the CpxP/Spy family.</text>
</comment>
<keyword evidence="4" id="KW-0574">Periplasm</keyword>
<comment type="subcellular location">
    <subcellularLocation>
        <location evidence="1">Periplasm</location>
    </subcellularLocation>
</comment>
<dbReference type="PROSITE" id="PS51257">
    <property type="entry name" value="PROKAR_LIPOPROTEIN"/>
    <property type="match status" value="1"/>
</dbReference>
<gene>
    <name evidence="7" type="ORF">BWD09_12265</name>
</gene>
<dbReference type="Proteomes" id="UP000193118">
    <property type="component" value="Unassembled WGS sequence"/>
</dbReference>
<feature type="signal peptide" evidence="6">
    <location>
        <begin position="1"/>
        <end position="21"/>
    </location>
</feature>
<dbReference type="InterPro" id="IPR052211">
    <property type="entry name" value="Cpx_auxiliary_protein"/>
</dbReference>
<sequence length="171" mass="19753">MKKAPALTTAVLIGVSALSLAACSSDRGPKHDRDGRGHAGKEFRKGGMERGFKDLNLTEEQKTKIRAIMEEGRDNRTQQPDENRREAHRRQIENYRAAEQNLLKNPAFDEAAARNLIAQREQGMEEQRRQRAEFELQQLKKRHAVFQVLTPEQQQKWLEKQNERGNGKQRP</sequence>
<dbReference type="Gene3D" id="1.20.120.1490">
    <property type="match status" value="1"/>
</dbReference>
<feature type="chain" id="PRO_5012304351" description="Stress adaptor protein CpxP" evidence="6">
    <location>
        <begin position="22"/>
        <end position="171"/>
    </location>
</feature>
<dbReference type="InterPro" id="IPR012899">
    <property type="entry name" value="LTXXQ"/>
</dbReference>
<evidence type="ECO:0000313" key="7">
    <source>
        <dbReference type="EMBL" id="OSI13827.1"/>
    </source>
</evidence>
<organism evidence="7 8">
    <name type="scientific">Neisseria dentiae</name>
    <dbReference type="NCBI Taxonomy" id="194197"/>
    <lineage>
        <taxon>Bacteria</taxon>
        <taxon>Pseudomonadati</taxon>
        <taxon>Pseudomonadota</taxon>
        <taxon>Betaproteobacteria</taxon>
        <taxon>Neisseriales</taxon>
        <taxon>Neisseriaceae</taxon>
        <taxon>Neisseria</taxon>
    </lineage>
</organism>
<accession>A0A1X3D2T3</accession>
<dbReference type="AlphaFoldDB" id="A0A1X3D2T3"/>